<dbReference type="EMBL" id="DS022242">
    <property type="protein sequence ID" value="EWG38066.1"/>
    <property type="molecule type" value="Genomic_DNA"/>
</dbReference>
<accession>W7LHS0</accession>
<dbReference type="Proteomes" id="UP000009096">
    <property type="component" value="Chromosome 1"/>
</dbReference>
<proteinExistence type="predicted"/>
<dbReference type="VEuPathDB" id="FungiDB:FVEG_14832"/>
<evidence type="ECO:0000313" key="2">
    <source>
        <dbReference type="Proteomes" id="UP000009096"/>
    </source>
</evidence>
<evidence type="ECO:0000313" key="1">
    <source>
        <dbReference type="EMBL" id="EWG38066.1"/>
    </source>
</evidence>
<organism evidence="1 2">
    <name type="scientific">Gibberella moniliformis (strain M3125 / FGSC 7600)</name>
    <name type="common">Maize ear and stalk rot fungus</name>
    <name type="synonym">Fusarium verticillioides</name>
    <dbReference type="NCBI Taxonomy" id="334819"/>
    <lineage>
        <taxon>Eukaryota</taxon>
        <taxon>Fungi</taxon>
        <taxon>Dikarya</taxon>
        <taxon>Ascomycota</taxon>
        <taxon>Pezizomycotina</taxon>
        <taxon>Sordariomycetes</taxon>
        <taxon>Hypocreomycetidae</taxon>
        <taxon>Hypocreales</taxon>
        <taxon>Nectriaceae</taxon>
        <taxon>Fusarium</taxon>
        <taxon>Fusarium fujikuroi species complex</taxon>
    </lineage>
</organism>
<protein>
    <submittedName>
        <fullName evidence="1">Uncharacterized protein</fullName>
    </submittedName>
</protein>
<name>W7LHS0_GIBM7</name>
<dbReference type="KEGG" id="fvr:FVEG_14832"/>
<dbReference type="RefSeq" id="XP_018744257.1">
    <property type="nucleotide sequence ID" value="XM_018903845.1"/>
</dbReference>
<keyword evidence="2" id="KW-1185">Reference proteome</keyword>
<sequence length="178" mass="19055">MVFPHTSTKQPLCVCLSQQYVTNILKPASTQWQPLIGHPDLSITQLCAVSMTKHDASSTKQSDFFVSLSGTPGHWSLTPSPVRPGFGGGGGPWIAKPASRPSLGILPLPQQGGTQQGPLDLGTNNLIIKTLGCRCCSRLSHTERRPLHDATADSGKCNKHSPVANLGVNRSVRLTNKR</sequence>
<dbReference type="GeneID" id="30071708"/>
<dbReference type="EMBL" id="CM000578">
    <property type="protein sequence ID" value="EWG38066.1"/>
    <property type="molecule type" value="Genomic_DNA"/>
</dbReference>
<gene>
    <name evidence="1" type="ORF">FVEG_14832</name>
</gene>
<dbReference type="AlphaFoldDB" id="W7LHS0"/>
<reference evidence="1 2" key="1">
    <citation type="journal article" date="2010" name="Nature">
        <title>Comparative genomics reveals mobile pathogenicity chromosomes in Fusarium.</title>
        <authorList>
            <person name="Ma L.J."/>
            <person name="van der Does H.C."/>
            <person name="Borkovich K.A."/>
            <person name="Coleman J.J."/>
            <person name="Daboussi M.J."/>
            <person name="Di Pietro A."/>
            <person name="Dufresne M."/>
            <person name="Freitag M."/>
            <person name="Grabherr M."/>
            <person name="Henrissat B."/>
            <person name="Houterman P.M."/>
            <person name="Kang S."/>
            <person name="Shim W.B."/>
            <person name="Woloshuk C."/>
            <person name="Xie X."/>
            <person name="Xu J.R."/>
            <person name="Antoniw J."/>
            <person name="Baker S.E."/>
            <person name="Bluhm B.H."/>
            <person name="Breakspear A."/>
            <person name="Brown D.W."/>
            <person name="Butchko R.A."/>
            <person name="Chapman S."/>
            <person name="Coulson R."/>
            <person name="Coutinho P.M."/>
            <person name="Danchin E.G."/>
            <person name="Diener A."/>
            <person name="Gale L.R."/>
            <person name="Gardiner D.M."/>
            <person name="Goff S."/>
            <person name="Hammond-Kosack K.E."/>
            <person name="Hilburn K."/>
            <person name="Hua-Van A."/>
            <person name="Jonkers W."/>
            <person name="Kazan K."/>
            <person name="Kodira C.D."/>
            <person name="Koehrsen M."/>
            <person name="Kumar L."/>
            <person name="Lee Y.H."/>
            <person name="Li L."/>
            <person name="Manners J.M."/>
            <person name="Miranda-Saavedra D."/>
            <person name="Mukherjee M."/>
            <person name="Park G."/>
            <person name="Park J."/>
            <person name="Park S.Y."/>
            <person name="Proctor R.H."/>
            <person name="Regev A."/>
            <person name="Ruiz-Roldan M.C."/>
            <person name="Sain D."/>
            <person name="Sakthikumar S."/>
            <person name="Sykes S."/>
            <person name="Schwartz D.C."/>
            <person name="Turgeon B.G."/>
            <person name="Wapinski I."/>
            <person name="Yoder O."/>
            <person name="Young S."/>
            <person name="Zeng Q."/>
            <person name="Zhou S."/>
            <person name="Galagan J."/>
            <person name="Cuomo C.A."/>
            <person name="Kistler H.C."/>
            <person name="Rep M."/>
        </authorList>
    </citation>
    <scope>NUCLEOTIDE SEQUENCE [LARGE SCALE GENOMIC DNA]</scope>
    <source>
        <strain evidence="2">M3125 / FGSC 7600</strain>
    </source>
</reference>